<proteinExistence type="predicted"/>
<evidence type="ECO:0000259" key="1">
    <source>
        <dbReference type="PROSITE" id="PS50075"/>
    </source>
</evidence>
<keyword evidence="3" id="KW-1185">Reference proteome</keyword>
<dbReference type="KEGG" id="ahm:TL08_18345"/>
<dbReference type="Gene3D" id="1.10.1200.10">
    <property type="entry name" value="ACP-like"/>
    <property type="match status" value="1"/>
</dbReference>
<dbReference type="PROSITE" id="PS50075">
    <property type="entry name" value="CARRIER"/>
    <property type="match status" value="1"/>
</dbReference>
<dbReference type="RefSeq" id="WP_069850673.1">
    <property type="nucleotide sequence ID" value="NZ_CP014859.1"/>
</dbReference>
<reference evidence="3" key="1">
    <citation type="submission" date="2016-03" db="EMBL/GenBank/DDBJ databases">
        <title>Complete genome sequence of the type strain Actinoalloteichus hymeniacidonis DSM 45092.</title>
        <authorList>
            <person name="Schaffert L."/>
            <person name="Albersmeier A."/>
            <person name="Winkler A."/>
            <person name="Kalinowski J."/>
            <person name="Zotchev S."/>
            <person name="Ruckert C."/>
        </authorList>
    </citation>
    <scope>NUCLEOTIDE SEQUENCE [LARGE SCALE GENOMIC DNA]</scope>
    <source>
        <strain evidence="3">HPA177(T) (DSM 45092(T))</strain>
    </source>
</reference>
<dbReference type="Proteomes" id="UP000095210">
    <property type="component" value="Chromosome"/>
</dbReference>
<dbReference type="InterPro" id="IPR036736">
    <property type="entry name" value="ACP-like_sf"/>
</dbReference>
<gene>
    <name evidence="2" type="ORF">TL08_18345</name>
</gene>
<dbReference type="InterPro" id="IPR009081">
    <property type="entry name" value="PP-bd_ACP"/>
</dbReference>
<evidence type="ECO:0000313" key="3">
    <source>
        <dbReference type="Proteomes" id="UP000095210"/>
    </source>
</evidence>
<name>A0AAC9HSC8_9PSEU</name>
<feature type="domain" description="Carrier" evidence="1">
    <location>
        <begin position="11"/>
        <end position="96"/>
    </location>
</feature>
<protein>
    <recommendedName>
        <fullName evidence="1">Carrier domain-containing protein</fullName>
    </recommendedName>
</protein>
<organism evidence="2 3">
    <name type="scientific">Actinoalloteichus hymeniacidonis</name>
    <dbReference type="NCBI Taxonomy" id="340345"/>
    <lineage>
        <taxon>Bacteria</taxon>
        <taxon>Bacillati</taxon>
        <taxon>Actinomycetota</taxon>
        <taxon>Actinomycetes</taxon>
        <taxon>Pseudonocardiales</taxon>
        <taxon>Pseudonocardiaceae</taxon>
        <taxon>Actinoalloteichus</taxon>
    </lineage>
</organism>
<evidence type="ECO:0000313" key="2">
    <source>
        <dbReference type="EMBL" id="AOS64464.1"/>
    </source>
</evidence>
<accession>A0AAC9HSC8</accession>
<dbReference type="SUPFAM" id="SSF47336">
    <property type="entry name" value="ACP-like"/>
    <property type="match status" value="1"/>
</dbReference>
<dbReference type="AlphaFoldDB" id="A0AAC9HSC8"/>
<sequence>MTGRLAVEETRVLTEVIAVIAAACPRVDPEIDEIIMSTNLREDLAIASVELINVVGRLKMRYDDDVDFLDLVVGFQQCDIEALTVGSLVEYIVSKLAQEKH</sequence>
<dbReference type="EMBL" id="CP014859">
    <property type="protein sequence ID" value="AOS64464.1"/>
    <property type="molecule type" value="Genomic_DNA"/>
</dbReference>